<evidence type="ECO:0000256" key="6">
    <source>
        <dbReference type="RuleBase" id="RU004241"/>
    </source>
</evidence>
<organism evidence="9 10">
    <name type="scientific">Lactuca sativa</name>
    <name type="common">Garden lettuce</name>
    <dbReference type="NCBI Taxonomy" id="4236"/>
    <lineage>
        <taxon>Eukaryota</taxon>
        <taxon>Viridiplantae</taxon>
        <taxon>Streptophyta</taxon>
        <taxon>Embryophyta</taxon>
        <taxon>Tracheophyta</taxon>
        <taxon>Spermatophyta</taxon>
        <taxon>Magnoliopsida</taxon>
        <taxon>eudicotyledons</taxon>
        <taxon>Gunneridae</taxon>
        <taxon>Pentapetalae</taxon>
        <taxon>asterids</taxon>
        <taxon>campanulids</taxon>
        <taxon>Asterales</taxon>
        <taxon>Asteraceae</taxon>
        <taxon>Cichorioideae</taxon>
        <taxon>Cichorieae</taxon>
        <taxon>Lactucinae</taxon>
        <taxon>Lactuca</taxon>
    </lineage>
</organism>
<reference evidence="9 10" key="1">
    <citation type="journal article" date="2017" name="Nat. Commun.">
        <title>Genome assembly with in vitro proximity ligation data and whole-genome triplication in lettuce.</title>
        <authorList>
            <person name="Reyes-Chin-Wo S."/>
            <person name="Wang Z."/>
            <person name="Yang X."/>
            <person name="Kozik A."/>
            <person name="Arikit S."/>
            <person name="Song C."/>
            <person name="Xia L."/>
            <person name="Froenicke L."/>
            <person name="Lavelle D.O."/>
            <person name="Truco M.J."/>
            <person name="Xia R."/>
            <person name="Zhu S."/>
            <person name="Xu C."/>
            <person name="Xu H."/>
            <person name="Xu X."/>
            <person name="Cox K."/>
            <person name="Korf I."/>
            <person name="Meyers B.C."/>
            <person name="Michelmore R.W."/>
        </authorList>
    </citation>
    <scope>NUCLEOTIDE SEQUENCE [LARGE SCALE GENOMIC DNA]</scope>
    <source>
        <strain evidence="10">cv. Salinas</strain>
        <tissue evidence="9">Seedlings</tissue>
    </source>
</reference>
<evidence type="ECO:0000256" key="5">
    <source>
        <dbReference type="ARBA" id="ARBA00023004"/>
    </source>
</evidence>
<keyword evidence="7" id="KW-1133">Transmembrane helix</keyword>
<accession>A0A9R1WV70</accession>
<evidence type="ECO:0000256" key="2">
    <source>
        <dbReference type="ARBA" id="ARBA00022617"/>
    </source>
</evidence>
<dbReference type="GO" id="GO:0020037">
    <property type="term" value="F:heme binding"/>
    <property type="evidence" value="ECO:0007669"/>
    <property type="project" value="InterPro"/>
</dbReference>
<evidence type="ECO:0000259" key="8">
    <source>
        <dbReference type="Pfam" id="PF00141"/>
    </source>
</evidence>
<keyword evidence="4" id="KW-0560">Oxidoreductase</keyword>
<keyword evidence="5" id="KW-0408">Iron</keyword>
<evidence type="ECO:0000256" key="1">
    <source>
        <dbReference type="ARBA" id="ARBA00022559"/>
    </source>
</evidence>
<dbReference type="PANTHER" id="PTHR31356:SF36">
    <property type="entry name" value="L-ASCORBATE PEROXIDASE 3"/>
    <property type="match status" value="1"/>
</dbReference>
<comment type="caution">
    <text evidence="9">The sequence shown here is derived from an EMBL/GenBank/DDBJ whole genome shotgun (WGS) entry which is preliminary data.</text>
</comment>
<dbReference type="InterPro" id="IPR002207">
    <property type="entry name" value="Peroxidase_I"/>
</dbReference>
<dbReference type="InterPro" id="IPR010255">
    <property type="entry name" value="Haem_peroxidase_sf"/>
</dbReference>
<dbReference type="GO" id="GO:0004601">
    <property type="term" value="F:peroxidase activity"/>
    <property type="evidence" value="ECO:0007669"/>
    <property type="project" value="UniProtKB-KW"/>
</dbReference>
<dbReference type="Gene3D" id="1.10.420.10">
    <property type="entry name" value="Peroxidase, domain 2"/>
    <property type="match status" value="1"/>
</dbReference>
<dbReference type="GO" id="GO:0046872">
    <property type="term" value="F:metal ion binding"/>
    <property type="evidence" value="ECO:0007669"/>
    <property type="project" value="UniProtKB-KW"/>
</dbReference>
<evidence type="ECO:0000256" key="7">
    <source>
        <dbReference type="SAM" id="Phobius"/>
    </source>
</evidence>
<dbReference type="EMBL" id="NBSK02000008">
    <property type="protein sequence ID" value="KAJ0190240.1"/>
    <property type="molecule type" value="Genomic_DNA"/>
</dbReference>
<protein>
    <recommendedName>
        <fullName evidence="8">Plant heme peroxidase family profile domain-containing protein</fullName>
    </recommendedName>
</protein>
<evidence type="ECO:0000313" key="9">
    <source>
        <dbReference type="EMBL" id="KAJ0190240.1"/>
    </source>
</evidence>
<keyword evidence="1" id="KW-0575">Peroxidase</keyword>
<dbReference type="GO" id="GO:0034599">
    <property type="term" value="P:cellular response to oxidative stress"/>
    <property type="evidence" value="ECO:0007669"/>
    <property type="project" value="InterPro"/>
</dbReference>
<sequence length="163" mass="19004">MYIILIIFFNVQGTLDLKDKFKCMGLTQRDIVVLAGAQTLLRTYADRSDYDVPWTRKPPRFDNSYFKELQRKQLKGILELPSDISLVDNFGFSLMVDIYAKEEDTFFLHYAISHKNLSQLGFIRKVDFPYFYKKEESNVLAKSIVGAIIFASIIIVCFCIRLY</sequence>
<evidence type="ECO:0000313" key="10">
    <source>
        <dbReference type="Proteomes" id="UP000235145"/>
    </source>
</evidence>
<evidence type="ECO:0000256" key="3">
    <source>
        <dbReference type="ARBA" id="ARBA00022723"/>
    </source>
</evidence>
<dbReference type="InterPro" id="IPR044831">
    <property type="entry name" value="Ccp1-like"/>
</dbReference>
<keyword evidence="3" id="KW-0479">Metal-binding</keyword>
<dbReference type="PANTHER" id="PTHR31356">
    <property type="entry name" value="THYLAKOID LUMENAL 29 KDA PROTEIN, CHLOROPLASTIC-RELATED"/>
    <property type="match status" value="1"/>
</dbReference>
<gene>
    <name evidence="9" type="ORF">LSAT_V11C800419050</name>
</gene>
<keyword evidence="7" id="KW-0812">Transmembrane</keyword>
<feature type="transmembrane region" description="Helical" evidence="7">
    <location>
        <begin position="139"/>
        <end position="160"/>
    </location>
</feature>
<keyword evidence="7" id="KW-0472">Membrane</keyword>
<dbReference type="AlphaFoldDB" id="A0A9R1WV70"/>
<evidence type="ECO:0000256" key="4">
    <source>
        <dbReference type="ARBA" id="ARBA00023002"/>
    </source>
</evidence>
<dbReference type="Proteomes" id="UP000235145">
    <property type="component" value="Unassembled WGS sequence"/>
</dbReference>
<dbReference type="Pfam" id="PF00141">
    <property type="entry name" value="peroxidase"/>
    <property type="match status" value="1"/>
</dbReference>
<feature type="domain" description="Plant heme peroxidase family profile" evidence="8">
    <location>
        <begin position="16"/>
        <end position="101"/>
    </location>
</feature>
<keyword evidence="2" id="KW-0349">Heme</keyword>
<dbReference type="PRINTS" id="PR00459">
    <property type="entry name" value="ASPEROXIDASE"/>
</dbReference>
<comment type="similarity">
    <text evidence="6">Belongs to the peroxidase family.</text>
</comment>
<dbReference type="InterPro" id="IPR002016">
    <property type="entry name" value="Haem_peroxidase"/>
</dbReference>
<proteinExistence type="inferred from homology"/>
<name>A0A9R1WV70_LACSA</name>
<dbReference type="PRINTS" id="PR00458">
    <property type="entry name" value="PEROXIDASE"/>
</dbReference>
<dbReference type="SUPFAM" id="SSF48113">
    <property type="entry name" value="Heme-dependent peroxidases"/>
    <property type="match status" value="1"/>
</dbReference>
<keyword evidence="10" id="KW-1185">Reference proteome</keyword>